<evidence type="ECO:0008006" key="4">
    <source>
        <dbReference type="Google" id="ProtNLM"/>
    </source>
</evidence>
<dbReference type="Pfam" id="PF04238">
    <property type="entry name" value="DUF420"/>
    <property type="match status" value="1"/>
</dbReference>
<dbReference type="EMBL" id="CP037423">
    <property type="protein sequence ID" value="QDV46688.1"/>
    <property type="molecule type" value="Genomic_DNA"/>
</dbReference>
<dbReference type="OrthoDB" id="9811380at2"/>
<dbReference type="InterPro" id="IPR007352">
    <property type="entry name" value="DUF420"/>
</dbReference>
<feature type="transmembrane region" description="Helical" evidence="1">
    <location>
        <begin position="14"/>
        <end position="31"/>
    </location>
</feature>
<dbReference type="PANTHER" id="PTHR37692:SF1">
    <property type="entry name" value="DUF420 DOMAIN-CONTAINING PROTEIN"/>
    <property type="match status" value="1"/>
</dbReference>
<keyword evidence="1" id="KW-0812">Transmembrane</keyword>
<evidence type="ECO:0000313" key="3">
    <source>
        <dbReference type="Proteomes" id="UP000319004"/>
    </source>
</evidence>
<dbReference type="AlphaFoldDB" id="A0A518I0V1"/>
<evidence type="ECO:0000256" key="1">
    <source>
        <dbReference type="SAM" id="Phobius"/>
    </source>
</evidence>
<feature type="transmembrane region" description="Helical" evidence="1">
    <location>
        <begin position="88"/>
        <end position="109"/>
    </location>
</feature>
<accession>A0A518I0V1</accession>
<gene>
    <name evidence="2" type="ORF">Enr13x_65970</name>
</gene>
<dbReference type="PANTHER" id="PTHR37692">
    <property type="entry name" value="HYPOTHETICAL MEMBRANE SPANNING PROTEIN"/>
    <property type="match status" value="1"/>
</dbReference>
<proteinExistence type="predicted"/>
<reference evidence="2 3" key="1">
    <citation type="submission" date="2019-03" db="EMBL/GenBank/DDBJ databases">
        <title>Deep-cultivation of Planctomycetes and their phenomic and genomic characterization uncovers novel biology.</title>
        <authorList>
            <person name="Wiegand S."/>
            <person name="Jogler M."/>
            <person name="Boedeker C."/>
            <person name="Pinto D."/>
            <person name="Vollmers J."/>
            <person name="Rivas-Marin E."/>
            <person name="Kohn T."/>
            <person name="Peeters S.H."/>
            <person name="Heuer A."/>
            <person name="Rast P."/>
            <person name="Oberbeckmann S."/>
            <person name="Bunk B."/>
            <person name="Jeske O."/>
            <person name="Meyerdierks A."/>
            <person name="Storesund J.E."/>
            <person name="Kallscheuer N."/>
            <person name="Luecker S."/>
            <person name="Lage O.M."/>
            <person name="Pohl T."/>
            <person name="Merkel B.J."/>
            <person name="Hornburger P."/>
            <person name="Mueller R.-W."/>
            <person name="Bruemmer F."/>
            <person name="Labrenz M."/>
            <person name="Spormann A.M."/>
            <person name="Op den Camp H."/>
            <person name="Overmann J."/>
            <person name="Amann R."/>
            <person name="Jetten M.S.M."/>
            <person name="Mascher T."/>
            <person name="Medema M.H."/>
            <person name="Devos D.P."/>
            <person name="Kaster A.-K."/>
            <person name="Ovreas L."/>
            <person name="Rohde M."/>
            <person name="Galperin M.Y."/>
            <person name="Jogler C."/>
        </authorList>
    </citation>
    <scope>NUCLEOTIDE SEQUENCE [LARGE SCALE GENOMIC DNA]</scope>
    <source>
        <strain evidence="2 3">Enr13</strain>
    </source>
</reference>
<protein>
    <recommendedName>
        <fullName evidence="4">DUF420 domain-containing protein</fullName>
    </recommendedName>
</protein>
<dbReference type="KEGG" id="snep:Enr13x_65970"/>
<evidence type="ECO:0000313" key="2">
    <source>
        <dbReference type="EMBL" id="QDV46688.1"/>
    </source>
</evidence>
<keyword evidence="1" id="KW-0472">Membrane</keyword>
<dbReference type="RefSeq" id="WP_145390879.1">
    <property type="nucleotide sequence ID" value="NZ_CP037423.1"/>
</dbReference>
<dbReference type="Proteomes" id="UP000319004">
    <property type="component" value="Chromosome"/>
</dbReference>
<feature type="transmembrane region" description="Helical" evidence="1">
    <location>
        <begin position="43"/>
        <end position="68"/>
    </location>
</feature>
<keyword evidence="1" id="KW-1133">Transmembrane helix</keyword>
<keyword evidence="3" id="KW-1185">Reference proteome</keyword>
<organism evidence="2 3">
    <name type="scientific">Stieleria neptunia</name>
    <dbReference type="NCBI Taxonomy" id="2527979"/>
    <lineage>
        <taxon>Bacteria</taxon>
        <taxon>Pseudomonadati</taxon>
        <taxon>Planctomycetota</taxon>
        <taxon>Planctomycetia</taxon>
        <taxon>Pirellulales</taxon>
        <taxon>Pirellulaceae</taxon>
        <taxon>Stieleria</taxon>
    </lineage>
</organism>
<feature type="transmembrane region" description="Helical" evidence="1">
    <location>
        <begin position="129"/>
        <end position="152"/>
    </location>
</feature>
<name>A0A518I0V1_9BACT</name>
<sequence>MWQFLADYLPHCTALLNAAATVVLALGLIRIRQGNPRGHKKMMLTALGISALFLLLYLLHKVALYLTTGEPNTRFPTDTEVAPLAARYTYYGILGTHLLLAIAVPFLALRAVYLAMKGRIVAHKKLVRFAFPVWMYVSVTGVLVYLMLYQLYPAA</sequence>